<dbReference type="InterPro" id="IPR002104">
    <property type="entry name" value="Integrase_catalytic"/>
</dbReference>
<reference evidence="3 4" key="1">
    <citation type="journal article" date="2013" name="PLoS ONE">
        <title>Poles Apart: Arctic and Antarctic Octadecabacter strains Share High Genome Plasticity and a New Type of Xanthorhodopsin.</title>
        <authorList>
            <person name="Vollmers J."/>
            <person name="Voget S."/>
            <person name="Dietrich S."/>
            <person name="Gollnow K."/>
            <person name="Smits M."/>
            <person name="Meyer K."/>
            <person name="Brinkhoff T."/>
            <person name="Simon M."/>
            <person name="Daniel R."/>
        </authorList>
    </citation>
    <scope>NUCLEOTIDE SEQUENCE [LARGE SCALE GENOMIC DNA]</scope>
    <source>
        <strain evidence="3 4">238</strain>
    </source>
</reference>
<dbReference type="Proteomes" id="UP000004688">
    <property type="component" value="Chromosome"/>
</dbReference>
<keyword evidence="4" id="KW-1185">Reference proteome</keyword>
<sequence>MLSQKEIKRILAMAPSLKAKVMLSLAYGCRMRAGEVVRLKDGNIDSDQENIRIVQSKGRKDLNVMLPSDVLGLLRAWWTERPTGQDKDVPAPERVLFRHCLTGDGCIAEKGLSRQAFLDTATVAVVS</sequence>
<dbReference type="Gene3D" id="1.10.443.10">
    <property type="entry name" value="Intergrase catalytic core"/>
    <property type="match status" value="1"/>
</dbReference>
<dbReference type="PROSITE" id="PS51898">
    <property type="entry name" value="TYR_RECOMBINASE"/>
    <property type="match status" value="1"/>
</dbReference>
<dbReference type="STRING" id="391616.OA238_c07840"/>
<dbReference type="EMBL" id="CP003742">
    <property type="protein sequence ID" value="AGI71001.1"/>
    <property type="molecule type" value="Genomic_DNA"/>
</dbReference>
<protein>
    <recommendedName>
        <fullName evidence="2">Tyr recombinase domain-containing protein</fullName>
    </recommendedName>
</protein>
<evidence type="ECO:0000313" key="3">
    <source>
        <dbReference type="EMBL" id="AGI71001.1"/>
    </source>
</evidence>
<dbReference type="HOGENOM" id="CLU_1968292_0_0_5"/>
<gene>
    <name evidence="3" type="ORF">OA238_c07840</name>
</gene>
<name>M9RKU6_9RHOB</name>
<dbReference type="GO" id="GO:0006310">
    <property type="term" value="P:DNA recombination"/>
    <property type="evidence" value="ECO:0007669"/>
    <property type="project" value="UniProtKB-KW"/>
</dbReference>
<evidence type="ECO:0000259" key="2">
    <source>
        <dbReference type="PROSITE" id="PS51898"/>
    </source>
</evidence>
<dbReference type="Pfam" id="PF00589">
    <property type="entry name" value="Phage_integrase"/>
    <property type="match status" value="1"/>
</dbReference>
<accession>M9RKU6</accession>
<evidence type="ECO:0000313" key="4">
    <source>
        <dbReference type="Proteomes" id="UP000004688"/>
    </source>
</evidence>
<dbReference type="KEGG" id="oar:OA238_c07840"/>
<dbReference type="GO" id="GO:0003677">
    <property type="term" value="F:DNA binding"/>
    <property type="evidence" value="ECO:0007669"/>
    <property type="project" value="InterPro"/>
</dbReference>
<dbReference type="InterPro" id="IPR011010">
    <property type="entry name" value="DNA_brk_join_enz"/>
</dbReference>
<evidence type="ECO:0000256" key="1">
    <source>
        <dbReference type="ARBA" id="ARBA00023172"/>
    </source>
</evidence>
<feature type="domain" description="Tyr recombinase" evidence="2">
    <location>
        <begin position="1"/>
        <end position="127"/>
    </location>
</feature>
<dbReference type="InterPro" id="IPR013762">
    <property type="entry name" value="Integrase-like_cat_sf"/>
</dbReference>
<organism evidence="3 4">
    <name type="scientific">Octadecabacter arcticus 238</name>
    <dbReference type="NCBI Taxonomy" id="391616"/>
    <lineage>
        <taxon>Bacteria</taxon>
        <taxon>Pseudomonadati</taxon>
        <taxon>Pseudomonadota</taxon>
        <taxon>Alphaproteobacteria</taxon>
        <taxon>Rhodobacterales</taxon>
        <taxon>Roseobacteraceae</taxon>
        <taxon>Octadecabacter</taxon>
    </lineage>
</organism>
<dbReference type="GO" id="GO:0015074">
    <property type="term" value="P:DNA integration"/>
    <property type="evidence" value="ECO:0007669"/>
    <property type="project" value="InterPro"/>
</dbReference>
<dbReference type="SUPFAM" id="SSF56349">
    <property type="entry name" value="DNA breaking-rejoining enzymes"/>
    <property type="match status" value="1"/>
</dbReference>
<dbReference type="AlphaFoldDB" id="M9RKU6"/>
<dbReference type="RefSeq" id="WP_015494229.1">
    <property type="nucleotide sequence ID" value="NC_020908.1"/>
</dbReference>
<dbReference type="eggNOG" id="COG0582">
    <property type="taxonomic scope" value="Bacteria"/>
</dbReference>
<keyword evidence="1" id="KW-0233">DNA recombination</keyword>
<proteinExistence type="predicted"/>